<dbReference type="InterPro" id="IPR001638">
    <property type="entry name" value="Solute-binding_3/MltF_N"/>
</dbReference>
<evidence type="ECO:0000256" key="5">
    <source>
        <dbReference type="SAM" id="SignalP"/>
    </source>
</evidence>
<comment type="similarity">
    <text evidence="2 4">Belongs to the bacterial solute-binding protein 3 family.</text>
</comment>
<evidence type="ECO:0000313" key="8">
    <source>
        <dbReference type="Proteomes" id="UP001500604"/>
    </source>
</evidence>
<dbReference type="CDD" id="cd13709">
    <property type="entry name" value="PBP2_YxeM"/>
    <property type="match status" value="1"/>
</dbReference>
<sequence length="276" mass="29799">MNKRNRFLAAGFAALFSLALAGCNPQETNSSAAATSETSDNASAPIRVGMSGGYYPFTFVSQDQLQGFEVDVWNAIGKRIDKPVEFITAPFSGLFGMLETGKVDTISNQITITDARLEKYGFTQPYVIDGAQLTINSDDNTIAGLEDLKGKKVAVNLGSNYETIIRKQAVNLFGDETAIDIITYDTGIEQEVALGRIDAFVMDRLSAAELIKKSGLPLKPAGTPFETIENAMPFLKTPEAEALRSKVDETIAGMRADGTLADISVKWFGSDITNRS</sequence>
<dbReference type="Proteomes" id="UP001500604">
    <property type="component" value="Unassembled WGS sequence"/>
</dbReference>
<comment type="subcellular location">
    <subcellularLocation>
        <location evidence="1">Cell envelope</location>
    </subcellularLocation>
</comment>
<accession>A0ABP8V638</accession>
<evidence type="ECO:0000259" key="6">
    <source>
        <dbReference type="SMART" id="SM00062"/>
    </source>
</evidence>
<dbReference type="RefSeq" id="WP_345197631.1">
    <property type="nucleotide sequence ID" value="NZ_BAABFL010000446.1"/>
</dbReference>
<feature type="domain" description="Solute-binding protein family 3/N-terminal" evidence="6">
    <location>
        <begin position="45"/>
        <end position="271"/>
    </location>
</feature>
<keyword evidence="3 5" id="KW-0732">Signal</keyword>
<dbReference type="InterPro" id="IPR018313">
    <property type="entry name" value="SBP_3_CS"/>
</dbReference>
<evidence type="ECO:0000256" key="4">
    <source>
        <dbReference type="RuleBase" id="RU003744"/>
    </source>
</evidence>
<dbReference type="PROSITE" id="PS01039">
    <property type="entry name" value="SBP_BACTERIAL_3"/>
    <property type="match status" value="1"/>
</dbReference>
<protein>
    <submittedName>
        <fullName evidence="7">Amino acid ABC transporter substrate-binding protein</fullName>
    </submittedName>
</protein>
<evidence type="ECO:0000256" key="3">
    <source>
        <dbReference type="ARBA" id="ARBA00022729"/>
    </source>
</evidence>
<evidence type="ECO:0000256" key="2">
    <source>
        <dbReference type="ARBA" id="ARBA00010333"/>
    </source>
</evidence>
<dbReference type="PANTHER" id="PTHR35936:SF19">
    <property type="entry name" value="AMINO-ACID-BINDING PROTEIN YXEM-RELATED"/>
    <property type="match status" value="1"/>
</dbReference>
<reference evidence="8" key="1">
    <citation type="journal article" date="2019" name="Int. J. Syst. Evol. Microbiol.">
        <title>The Global Catalogue of Microorganisms (GCM) 10K type strain sequencing project: providing services to taxonomists for standard genome sequencing and annotation.</title>
        <authorList>
            <consortium name="The Broad Institute Genomics Platform"/>
            <consortium name="The Broad Institute Genome Sequencing Center for Infectious Disease"/>
            <person name="Wu L."/>
            <person name="Ma J."/>
        </authorList>
    </citation>
    <scope>NUCLEOTIDE SEQUENCE [LARGE SCALE GENOMIC DNA]</scope>
    <source>
        <strain evidence="8">JCM 17805</strain>
    </source>
</reference>
<dbReference type="PROSITE" id="PS51257">
    <property type="entry name" value="PROKAR_LIPOPROTEIN"/>
    <property type="match status" value="1"/>
</dbReference>
<dbReference type="SMART" id="SM00062">
    <property type="entry name" value="PBPb"/>
    <property type="match status" value="1"/>
</dbReference>
<dbReference type="PANTHER" id="PTHR35936">
    <property type="entry name" value="MEMBRANE-BOUND LYTIC MUREIN TRANSGLYCOSYLASE F"/>
    <property type="match status" value="1"/>
</dbReference>
<evidence type="ECO:0000313" key="7">
    <source>
        <dbReference type="EMBL" id="GAA4651277.1"/>
    </source>
</evidence>
<gene>
    <name evidence="7" type="ORF">GCM10023116_35610</name>
</gene>
<dbReference type="Pfam" id="PF00497">
    <property type="entry name" value="SBP_bac_3"/>
    <property type="match status" value="1"/>
</dbReference>
<dbReference type="EMBL" id="BAABFL010000446">
    <property type="protein sequence ID" value="GAA4651277.1"/>
    <property type="molecule type" value="Genomic_DNA"/>
</dbReference>
<organism evidence="7 8">
    <name type="scientific">Kistimonas scapharcae</name>
    <dbReference type="NCBI Taxonomy" id="1036133"/>
    <lineage>
        <taxon>Bacteria</taxon>
        <taxon>Pseudomonadati</taxon>
        <taxon>Pseudomonadota</taxon>
        <taxon>Gammaproteobacteria</taxon>
        <taxon>Oceanospirillales</taxon>
        <taxon>Endozoicomonadaceae</taxon>
        <taxon>Kistimonas</taxon>
    </lineage>
</organism>
<feature type="signal peptide" evidence="5">
    <location>
        <begin position="1"/>
        <end position="21"/>
    </location>
</feature>
<feature type="chain" id="PRO_5045240767" evidence="5">
    <location>
        <begin position="22"/>
        <end position="276"/>
    </location>
</feature>
<dbReference type="SUPFAM" id="SSF53850">
    <property type="entry name" value="Periplasmic binding protein-like II"/>
    <property type="match status" value="1"/>
</dbReference>
<proteinExistence type="inferred from homology"/>
<comment type="caution">
    <text evidence="7">The sequence shown here is derived from an EMBL/GenBank/DDBJ whole genome shotgun (WGS) entry which is preliminary data.</text>
</comment>
<keyword evidence="8" id="KW-1185">Reference proteome</keyword>
<dbReference type="Gene3D" id="3.40.190.10">
    <property type="entry name" value="Periplasmic binding protein-like II"/>
    <property type="match status" value="2"/>
</dbReference>
<name>A0ABP8V638_9GAMM</name>
<evidence type="ECO:0000256" key="1">
    <source>
        <dbReference type="ARBA" id="ARBA00004196"/>
    </source>
</evidence>